<dbReference type="OrthoDB" id="1144067at2"/>
<evidence type="ECO:0000313" key="2">
    <source>
        <dbReference type="EMBL" id="KZS42593.1"/>
    </source>
</evidence>
<proteinExistence type="predicted"/>
<dbReference type="AlphaFoldDB" id="A0A163CND9"/>
<dbReference type="EMBL" id="LQRT01000002">
    <property type="protein sequence ID" value="KZS42593.1"/>
    <property type="molecule type" value="Genomic_DNA"/>
</dbReference>
<keyword evidence="3" id="KW-1185">Reference proteome</keyword>
<gene>
    <name evidence="2" type="ORF">AWE51_03875</name>
</gene>
<evidence type="ECO:0008006" key="4">
    <source>
        <dbReference type="Google" id="ProtNLM"/>
    </source>
</evidence>
<feature type="transmembrane region" description="Helical" evidence="1">
    <location>
        <begin position="9"/>
        <end position="29"/>
    </location>
</feature>
<dbReference type="RefSeq" id="WP_066310609.1">
    <property type="nucleotide sequence ID" value="NZ_CANLSS010000001.1"/>
</dbReference>
<keyword evidence="1" id="KW-1133">Transmembrane helix</keyword>
<accession>A0A163CND9</accession>
<keyword evidence="1" id="KW-0472">Membrane</keyword>
<organism evidence="2 3">
    <name type="scientific">Aquimarina aggregata</name>
    <dbReference type="NCBI Taxonomy" id="1642818"/>
    <lineage>
        <taxon>Bacteria</taxon>
        <taxon>Pseudomonadati</taxon>
        <taxon>Bacteroidota</taxon>
        <taxon>Flavobacteriia</taxon>
        <taxon>Flavobacteriales</taxon>
        <taxon>Flavobacteriaceae</taxon>
        <taxon>Aquimarina</taxon>
    </lineage>
</organism>
<protein>
    <recommendedName>
        <fullName evidence="4">DUF4112 domain-containing protein</fullName>
    </recommendedName>
</protein>
<keyword evidence="1" id="KW-0812">Transmembrane</keyword>
<comment type="caution">
    <text evidence="2">The sequence shown here is derived from an EMBL/GenBank/DDBJ whole genome shotgun (WGS) entry which is preliminary data.</text>
</comment>
<feature type="transmembrane region" description="Helical" evidence="1">
    <location>
        <begin position="65"/>
        <end position="84"/>
    </location>
</feature>
<evidence type="ECO:0000313" key="3">
    <source>
        <dbReference type="Proteomes" id="UP000076715"/>
    </source>
</evidence>
<reference evidence="2 3" key="1">
    <citation type="submission" date="2016-01" db="EMBL/GenBank/DDBJ databases">
        <title>The draft genome sequence of Aquimarina sp. RZW4-3-2.</title>
        <authorList>
            <person name="Wang Y."/>
        </authorList>
    </citation>
    <scope>NUCLEOTIDE SEQUENCE [LARGE SCALE GENOMIC DNA]</scope>
    <source>
        <strain evidence="2 3">RZW4-3-2</strain>
    </source>
</reference>
<dbReference type="STRING" id="1642818.AWE51_03875"/>
<evidence type="ECO:0000256" key="1">
    <source>
        <dbReference type="SAM" id="Phobius"/>
    </source>
</evidence>
<dbReference type="Proteomes" id="UP000076715">
    <property type="component" value="Unassembled WGS sequence"/>
</dbReference>
<sequence>MADKKYKKLALSLLFDGLGMVTYVIPGIGEFGDVLWAPLSGWLMTRMYKGNIGKAAGVFTFVEEALPGFDIVPTFTIMWLYTYVLKKEKADKIIDIDIS</sequence>
<name>A0A163CND9_9FLAO</name>